<dbReference type="OrthoDB" id="10361291at2759"/>
<evidence type="ECO:0000313" key="1">
    <source>
        <dbReference type="EMBL" id="SBT83833.1"/>
    </source>
</evidence>
<sequence>MAVKHPDPFFNNWQFDLLMKIPLYLICKDFNNYYSHYSSSNYIDKNEFVPYSEYKEEIKPGWNAINNALKNLKKNNLEKYDSFDTNKQCEYLSYFLYDKFKKITKEINFEQLYEEINTNKLIYYDLDDKTCHIKKFHMYNDNFDNKKYLYFHSEMLHWIKEKYKEHFYLEHDFCNHCIQDSVKFYNNEIKNNYCKEKESYETELRSFIENFNKTKVFLERNGIQITPPITELPTEPECPVEPSITLDTESHGHSHSASQINLMSKDSYPDIPPMGNPNNGADTTAGIVLGTFSGISLLYFFFHKFTPFGSLISQKLGSTKKFFNHGEKSEELNLDAYDNDDTNLFNNEYHIQY</sequence>
<name>A0A1D3JE00_PLAOA</name>
<dbReference type="VEuPathDB" id="PlasmoDB:POWCR01_000220500"/>
<proteinExistence type="predicted"/>
<dbReference type="Proteomes" id="UP000242942">
    <property type="component" value="Unassembled WGS sequence"/>
</dbReference>
<reference evidence="1 2" key="1">
    <citation type="submission" date="2016-06" db="EMBL/GenBank/DDBJ databases">
        <authorList>
            <consortium name="Pathogen Informatics"/>
        </authorList>
    </citation>
    <scope>NUCLEOTIDE SEQUENCE [LARGE SCALE GENOMIC DNA]</scope>
    <source>
        <strain evidence="1">PocGH01</strain>
    </source>
</reference>
<dbReference type="VEuPathDB" id="PlasmoDB:PocGH01_00032500"/>
<gene>
    <name evidence="1" type="primary">PocGH01_00032500</name>
    <name evidence="1" type="ORF">POCGH01_00032500</name>
</gene>
<organism evidence="1 2">
    <name type="scientific">Plasmodium ovale</name>
    <name type="common">malaria parasite P. ovale</name>
    <dbReference type="NCBI Taxonomy" id="36330"/>
    <lineage>
        <taxon>Eukaryota</taxon>
        <taxon>Sar</taxon>
        <taxon>Alveolata</taxon>
        <taxon>Apicomplexa</taxon>
        <taxon>Aconoidasida</taxon>
        <taxon>Haemosporida</taxon>
        <taxon>Plasmodiidae</taxon>
        <taxon>Plasmodium</taxon>
        <taxon>Plasmodium (Plasmodium)</taxon>
    </lineage>
</organism>
<dbReference type="EMBL" id="FLRI01000221">
    <property type="protein sequence ID" value="SBT83833.1"/>
    <property type="molecule type" value="Genomic_DNA"/>
</dbReference>
<dbReference type="AlphaFoldDB" id="A0A1D3JE00"/>
<protein>
    <submittedName>
        <fullName evidence="1">PIR protein</fullName>
    </submittedName>
</protein>
<evidence type="ECO:0000313" key="2">
    <source>
        <dbReference type="Proteomes" id="UP000242942"/>
    </source>
</evidence>
<accession>A0A1D3JE00</accession>
<keyword evidence="2" id="KW-1185">Reference proteome</keyword>